<comment type="caution">
    <text evidence="2">The sequence shown here is derived from an EMBL/GenBank/DDBJ whole genome shotgun (WGS) entry which is preliminary data.</text>
</comment>
<feature type="signal peptide" evidence="1">
    <location>
        <begin position="1"/>
        <end position="24"/>
    </location>
</feature>
<name>A0A812VZJ2_9DINO</name>
<dbReference type="Proteomes" id="UP000601435">
    <property type="component" value="Unassembled WGS sequence"/>
</dbReference>
<dbReference type="OrthoDB" id="430996at2759"/>
<sequence>MRFSCSVAWIVICVTSAPPDPAEPCPGGEQVWAYFAGEVDFGDGVAEPCNPSIKECWFDAEVQYGPDEHGVYHVVWADGTPSFQEVHGSQLLRLDSDKACGTAAALQASQDRGPIAPTLLLRLHWEASDVAWHADAVAKLREDFGPEEVIDDFDWHVIMRFKHTAACEEVGSLGICEGKSFLIPESEAISSCLDFEFAVHQCSGLQMPRNRRNGRGCRRHRLKSHRLQVGLNMNGRGCPESPTPCVLKAEYLHELFNLSWFKGVQGLFVKVSGIRASWPLWDNLVKKRDNIVSLRVA</sequence>
<evidence type="ECO:0000313" key="2">
    <source>
        <dbReference type="EMBL" id="CAE7647092.1"/>
    </source>
</evidence>
<feature type="chain" id="PRO_5032589219" evidence="1">
    <location>
        <begin position="25"/>
        <end position="297"/>
    </location>
</feature>
<proteinExistence type="predicted"/>
<dbReference type="AlphaFoldDB" id="A0A812VZJ2"/>
<evidence type="ECO:0000313" key="3">
    <source>
        <dbReference type="Proteomes" id="UP000601435"/>
    </source>
</evidence>
<accession>A0A812VZJ2</accession>
<evidence type="ECO:0000256" key="1">
    <source>
        <dbReference type="SAM" id="SignalP"/>
    </source>
</evidence>
<gene>
    <name evidence="2" type="ORF">SNEC2469_LOCUS18287</name>
</gene>
<organism evidence="2 3">
    <name type="scientific">Symbiodinium necroappetens</name>
    <dbReference type="NCBI Taxonomy" id="1628268"/>
    <lineage>
        <taxon>Eukaryota</taxon>
        <taxon>Sar</taxon>
        <taxon>Alveolata</taxon>
        <taxon>Dinophyceae</taxon>
        <taxon>Suessiales</taxon>
        <taxon>Symbiodiniaceae</taxon>
        <taxon>Symbiodinium</taxon>
    </lineage>
</organism>
<keyword evidence="3" id="KW-1185">Reference proteome</keyword>
<reference evidence="2" key="1">
    <citation type="submission" date="2021-02" db="EMBL/GenBank/DDBJ databases">
        <authorList>
            <person name="Dougan E. K."/>
            <person name="Rhodes N."/>
            <person name="Thang M."/>
            <person name="Chan C."/>
        </authorList>
    </citation>
    <scope>NUCLEOTIDE SEQUENCE</scope>
</reference>
<protein>
    <submittedName>
        <fullName evidence="2">Uncharacterized protein</fullName>
    </submittedName>
</protein>
<dbReference type="EMBL" id="CAJNJA010030680">
    <property type="protein sequence ID" value="CAE7647092.1"/>
    <property type="molecule type" value="Genomic_DNA"/>
</dbReference>
<keyword evidence="1" id="KW-0732">Signal</keyword>